<comment type="caution">
    <text evidence="2">The sequence shown here is derived from an EMBL/GenBank/DDBJ whole genome shotgun (WGS) entry which is preliminary data.</text>
</comment>
<dbReference type="AlphaFoldDB" id="A0AAV4LQE1"/>
<sequence>MAARKPISVNLRDLQRVLNEGKPEMPRFSGGAEGEKDDDQANAFGEGRYRSSKSRWANENDDDEFDARGGREAREEKPEPDFSTVRSTNNEFSRLDTGVSSGGRSAPADDFERKPDDDVWRCANVQATKDEPEEDDVWRRPSGGNVSRSSRQDQASNKREEESKDGDSDNMFSRSATQRESGGKKLYVPPSKKFDSVGVSSGPSEAASGGTSSRFSCLDDGYERAPSQSNNFESSRAREVFSMQRRDQEGSREYGSHNGREAFRDLNKENSRTSYFGEQQKSGVYVPSYRRSQTHGSTVTSKNSSVHDIFLKAAGITESKAPEERRKVVKTEPQKEAPAQPQPDPQIQQKREAILRHNRMYEANTDTLKKVETAVNTLIGGGEADVQVVVPENEEELVPAVVACLVAAKACEKCSTMQAVQDIFYRVAPLVIELCGRREESIEGKLLTEVSKFICQWKLPAIADSVYLIEAVFDALLHCKVVTRKGVLQWLDNLPDDVPDRINVILQVGWVARLHDWLAPKQRPLGRSMDGPTLRSLI</sequence>
<accession>A0AAV4LQE1</accession>
<keyword evidence="3" id="KW-1185">Reference proteome</keyword>
<evidence type="ECO:0000313" key="2">
    <source>
        <dbReference type="EMBL" id="GIX62061.1"/>
    </source>
</evidence>
<dbReference type="Proteomes" id="UP001497744">
    <property type="component" value="Unassembled WGS sequence"/>
</dbReference>
<proteinExistence type="predicted"/>
<feature type="compositionally biased region" description="Basic and acidic residues" evidence="1">
    <location>
        <begin position="235"/>
        <end position="268"/>
    </location>
</feature>
<reference evidence="2 3" key="1">
    <citation type="submission" date="2021-06" db="EMBL/GenBank/DDBJ databases">
        <title>Genome sequence of Babesia caballi.</title>
        <authorList>
            <person name="Yamagishi J."/>
            <person name="Kidaka T."/>
            <person name="Ochi A."/>
        </authorList>
    </citation>
    <scope>NUCLEOTIDE SEQUENCE [LARGE SCALE GENOMIC DNA]</scope>
    <source>
        <strain evidence="2">USDA-D6B2</strain>
    </source>
</reference>
<feature type="compositionally biased region" description="Polar residues" evidence="1">
    <location>
        <begin position="144"/>
        <end position="155"/>
    </location>
</feature>
<feature type="compositionally biased region" description="Polar residues" evidence="1">
    <location>
        <begin position="84"/>
        <end position="103"/>
    </location>
</feature>
<dbReference type="EMBL" id="BPLF01000001">
    <property type="protein sequence ID" value="GIX62061.1"/>
    <property type="molecule type" value="Genomic_DNA"/>
</dbReference>
<dbReference type="RefSeq" id="XP_067714130.1">
    <property type="nucleotide sequence ID" value="XM_067858029.1"/>
</dbReference>
<feature type="compositionally biased region" description="Polar residues" evidence="1">
    <location>
        <begin position="170"/>
        <end position="180"/>
    </location>
</feature>
<dbReference type="GeneID" id="94193542"/>
<feature type="compositionally biased region" description="Basic and acidic residues" evidence="1">
    <location>
        <begin position="320"/>
        <end position="335"/>
    </location>
</feature>
<gene>
    <name evidence="2" type="ORF">BcabD6B2_14960</name>
</gene>
<evidence type="ECO:0000313" key="3">
    <source>
        <dbReference type="Proteomes" id="UP001497744"/>
    </source>
</evidence>
<organism evidence="2 3">
    <name type="scientific">Babesia caballi</name>
    <dbReference type="NCBI Taxonomy" id="5871"/>
    <lineage>
        <taxon>Eukaryota</taxon>
        <taxon>Sar</taxon>
        <taxon>Alveolata</taxon>
        <taxon>Apicomplexa</taxon>
        <taxon>Aconoidasida</taxon>
        <taxon>Piroplasmida</taxon>
        <taxon>Babesiidae</taxon>
        <taxon>Babesia</taxon>
    </lineage>
</organism>
<evidence type="ECO:0000256" key="1">
    <source>
        <dbReference type="SAM" id="MobiDB-lite"/>
    </source>
</evidence>
<feature type="region of interest" description="Disordered" evidence="1">
    <location>
        <begin position="1"/>
        <end position="268"/>
    </location>
</feature>
<feature type="compositionally biased region" description="Basic and acidic residues" evidence="1">
    <location>
        <begin position="66"/>
        <end position="80"/>
    </location>
</feature>
<feature type="region of interest" description="Disordered" evidence="1">
    <location>
        <begin position="320"/>
        <end position="348"/>
    </location>
</feature>
<feature type="compositionally biased region" description="Polar residues" evidence="1">
    <location>
        <begin position="198"/>
        <end position="215"/>
    </location>
</feature>
<feature type="compositionally biased region" description="Basic and acidic residues" evidence="1">
    <location>
        <begin position="13"/>
        <end position="25"/>
    </location>
</feature>
<name>A0AAV4LQE1_BABCB</name>
<protein>
    <submittedName>
        <fullName evidence="2">EIF4-gamma eIF5 eIF2b-epsilon carboxy-terminal domain-containing protein, putative</fullName>
    </submittedName>
</protein>
<feature type="compositionally biased region" description="Basic and acidic residues" evidence="1">
    <location>
        <begin position="156"/>
        <end position="167"/>
    </location>
</feature>
<feature type="compositionally biased region" description="Basic and acidic residues" evidence="1">
    <location>
        <begin position="110"/>
        <end position="120"/>
    </location>
</feature>